<keyword evidence="6 9" id="KW-0496">Mitochondrion</keyword>
<dbReference type="InterPro" id="IPR011990">
    <property type="entry name" value="TPR-like_helical_dom_sf"/>
</dbReference>
<dbReference type="CDD" id="cd16260">
    <property type="entry name" value="EF4_III"/>
    <property type="match status" value="1"/>
</dbReference>
<comment type="similarity">
    <text evidence="9">Belongs to the GTP-binding elongation factor family. LepA subfamily.</text>
</comment>
<dbReference type="Gene3D" id="3.30.70.2570">
    <property type="entry name" value="Elongation factor 4, C-terminal domain"/>
    <property type="match status" value="1"/>
</dbReference>
<dbReference type="InterPro" id="IPR031157">
    <property type="entry name" value="G_TR_CS"/>
</dbReference>
<dbReference type="InterPro" id="IPR004161">
    <property type="entry name" value="EFTu-like_2"/>
</dbReference>
<keyword evidence="5 9" id="KW-0648">Protein biosynthesis</keyword>
<comment type="function">
    <text evidence="9">Promotes mitochondrial protein synthesis. May act as a fidelity factor of the translation reaction, by catalyzing a one-codon backward translocation of tRNAs on improperly translocated ribosomes. Binds to mitochondrial ribosomes in a GTP-dependent manner.</text>
</comment>
<dbReference type="SUPFAM" id="SSF52540">
    <property type="entry name" value="P-loop containing nucleoside triphosphate hydrolases"/>
    <property type="match status" value="1"/>
</dbReference>
<dbReference type="FunFam" id="2.40.30.10:FF:000015">
    <property type="entry name" value="Translation factor GUF1, mitochondrial"/>
    <property type="match status" value="1"/>
</dbReference>
<keyword evidence="2 9" id="KW-0547">Nucleotide-binding</keyword>
<comment type="similarity">
    <text evidence="1">Belongs to the TRAFAC class translation factor GTPase superfamily. Classic translation factor GTPase family. LepA subfamily.</text>
</comment>
<dbReference type="PANTHER" id="PTHR43512">
    <property type="entry name" value="TRANSLATION FACTOR GUF1-RELATED"/>
    <property type="match status" value="1"/>
</dbReference>
<dbReference type="PRINTS" id="PR00315">
    <property type="entry name" value="ELONGATNFCT"/>
</dbReference>
<evidence type="ECO:0000256" key="3">
    <source>
        <dbReference type="ARBA" id="ARBA00022792"/>
    </source>
</evidence>
<dbReference type="PROSITE" id="PS51722">
    <property type="entry name" value="G_TR_2"/>
    <property type="match status" value="1"/>
</dbReference>
<feature type="domain" description="Tr-type G" evidence="11">
    <location>
        <begin position="7"/>
        <end position="188"/>
    </location>
</feature>
<dbReference type="FunFam" id="3.30.70.240:FF:000007">
    <property type="entry name" value="Translation factor GUF1, mitochondrial"/>
    <property type="match status" value="1"/>
</dbReference>
<comment type="catalytic activity">
    <reaction evidence="9">
        <text>GTP + H2O = GDP + phosphate + H(+)</text>
        <dbReference type="Rhea" id="RHEA:19669"/>
        <dbReference type="ChEBI" id="CHEBI:15377"/>
        <dbReference type="ChEBI" id="CHEBI:15378"/>
        <dbReference type="ChEBI" id="CHEBI:37565"/>
        <dbReference type="ChEBI" id="CHEBI:43474"/>
        <dbReference type="ChEBI" id="CHEBI:58189"/>
        <dbReference type="EC" id="3.6.5.n1"/>
    </reaction>
</comment>
<proteinExistence type="inferred from homology"/>
<evidence type="ECO:0000313" key="13">
    <source>
        <dbReference type="Proteomes" id="UP000473826"/>
    </source>
</evidence>
<dbReference type="Gene3D" id="1.25.40.10">
    <property type="entry name" value="Tetratricopeptide repeat domain"/>
    <property type="match status" value="1"/>
</dbReference>
<dbReference type="GO" id="GO:0006412">
    <property type="term" value="P:translation"/>
    <property type="evidence" value="ECO:0007669"/>
    <property type="project" value="UniProtKB-KW"/>
</dbReference>
<evidence type="ECO:0000256" key="8">
    <source>
        <dbReference type="ARBA" id="ARBA00023136"/>
    </source>
</evidence>
<dbReference type="Gene3D" id="3.30.70.870">
    <property type="entry name" value="Elongation Factor G (Translational Gtpase), domain 3"/>
    <property type="match status" value="1"/>
</dbReference>
<dbReference type="InterPro" id="IPR009000">
    <property type="entry name" value="Transl_B-barrel_sf"/>
</dbReference>
<keyword evidence="3 9" id="KW-0999">Mitochondrion inner membrane</keyword>
<dbReference type="InterPro" id="IPR002885">
    <property type="entry name" value="PPR_rpt"/>
</dbReference>
<dbReference type="OrthoDB" id="1074at2759"/>
<dbReference type="InterPro" id="IPR038363">
    <property type="entry name" value="LepA_C_sf"/>
</dbReference>
<dbReference type="PROSITE" id="PS51375">
    <property type="entry name" value="PPR"/>
    <property type="match status" value="1"/>
</dbReference>
<dbReference type="NCBIfam" id="TIGR00231">
    <property type="entry name" value="small_GTP"/>
    <property type="match status" value="1"/>
</dbReference>
<evidence type="ECO:0000256" key="1">
    <source>
        <dbReference type="ARBA" id="ARBA00005454"/>
    </source>
</evidence>
<dbReference type="CDD" id="cd01890">
    <property type="entry name" value="LepA"/>
    <property type="match status" value="1"/>
</dbReference>
<dbReference type="InterPro" id="IPR006297">
    <property type="entry name" value="EF-4"/>
</dbReference>
<dbReference type="CDD" id="cd03699">
    <property type="entry name" value="EF4_II"/>
    <property type="match status" value="1"/>
</dbReference>
<reference evidence="12 13" key="1">
    <citation type="journal article" date="2019" name="PLoS Genet.">
        <title>Convergent evolution of linked mating-type loci in basidiomycete fungi.</title>
        <authorList>
            <person name="Sun S."/>
            <person name="Coelho M.A."/>
            <person name="Heitman J."/>
            <person name="Nowrousian M."/>
        </authorList>
    </citation>
    <scope>NUCLEOTIDE SEQUENCE [LARGE SCALE GENOMIC DNA]</scope>
    <source>
        <strain evidence="12 13">CBS 4282</strain>
    </source>
</reference>
<organism evidence="12 13">
    <name type="scientific">Vanrija humicola</name>
    <name type="common">Yeast</name>
    <name type="synonym">Cryptococcus humicola</name>
    <dbReference type="NCBI Taxonomy" id="5417"/>
    <lineage>
        <taxon>Eukaryota</taxon>
        <taxon>Fungi</taxon>
        <taxon>Dikarya</taxon>
        <taxon>Basidiomycota</taxon>
        <taxon>Agaricomycotina</taxon>
        <taxon>Tremellomycetes</taxon>
        <taxon>Trichosporonales</taxon>
        <taxon>Trichosporonaceae</taxon>
        <taxon>Vanrija</taxon>
    </lineage>
</organism>
<dbReference type="InterPro" id="IPR035654">
    <property type="entry name" value="LepA_IV"/>
</dbReference>
<dbReference type="Gene3D" id="3.40.50.300">
    <property type="entry name" value="P-loop containing nucleotide triphosphate hydrolases"/>
    <property type="match status" value="1"/>
</dbReference>
<dbReference type="GO" id="GO:0003924">
    <property type="term" value="F:GTPase activity"/>
    <property type="evidence" value="ECO:0007669"/>
    <property type="project" value="UniProtKB-UniRule"/>
</dbReference>
<evidence type="ECO:0000256" key="2">
    <source>
        <dbReference type="ARBA" id="ARBA00022741"/>
    </source>
</evidence>
<evidence type="ECO:0000256" key="4">
    <source>
        <dbReference type="ARBA" id="ARBA00022801"/>
    </source>
</evidence>
<evidence type="ECO:0000313" key="12">
    <source>
        <dbReference type="EMBL" id="TXT13004.1"/>
    </source>
</evidence>
<feature type="binding site" evidence="9">
    <location>
        <begin position="135"/>
        <end position="138"/>
    </location>
    <ligand>
        <name>GTP</name>
        <dbReference type="ChEBI" id="CHEBI:37565"/>
    </ligand>
</feature>
<evidence type="ECO:0000256" key="6">
    <source>
        <dbReference type="ARBA" id="ARBA00023128"/>
    </source>
</evidence>
<dbReference type="PANTHER" id="PTHR43512:SF7">
    <property type="entry name" value="TRANSLATION FACTOR GUF1, MITOCHONDRIAL"/>
    <property type="match status" value="1"/>
</dbReference>
<keyword evidence="8 9" id="KW-0472">Membrane</keyword>
<dbReference type="SUPFAM" id="SSF50447">
    <property type="entry name" value="Translation proteins"/>
    <property type="match status" value="1"/>
</dbReference>
<dbReference type="AlphaFoldDB" id="A0A7D8V0N9"/>
<dbReference type="InterPro" id="IPR000795">
    <property type="entry name" value="T_Tr_GTP-bd_dom"/>
</dbReference>
<dbReference type="GO" id="GO:0097177">
    <property type="term" value="F:mitochondrial ribosome binding"/>
    <property type="evidence" value="ECO:0007669"/>
    <property type="project" value="TreeGrafter"/>
</dbReference>
<dbReference type="InterPro" id="IPR013842">
    <property type="entry name" value="LepA_CTD"/>
</dbReference>
<evidence type="ECO:0000256" key="7">
    <source>
        <dbReference type="ARBA" id="ARBA00023134"/>
    </source>
</evidence>
<dbReference type="GO" id="GO:0005759">
    <property type="term" value="C:mitochondrial matrix"/>
    <property type="evidence" value="ECO:0007669"/>
    <property type="project" value="UniProtKB-UniRule"/>
</dbReference>
<keyword evidence="4 9" id="KW-0378">Hydrolase</keyword>
<dbReference type="Pfam" id="PF03144">
    <property type="entry name" value="GTP_EFTU_D2"/>
    <property type="match status" value="1"/>
</dbReference>
<dbReference type="SUPFAM" id="SSF54980">
    <property type="entry name" value="EF-G C-terminal domain-like"/>
    <property type="match status" value="2"/>
</dbReference>
<dbReference type="Pfam" id="PF06421">
    <property type="entry name" value="LepA_C"/>
    <property type="match status" value="1"/>
</dbReference>
<dbReference type="InterPro" id="IPR035647">
    <property type="entry name" value="EFG_III/V"/>
</dbReference>
<protein>
    <recommendedName>
        <fullName evidence="11">Tr-type G domain-containing protein</fullName>
    </recommendedName>
</protein>
<comment type="subcellular location">
    <subcellularLocation>
        <location evidence="9">Mitochondrion inner membrane</location>
        <topology evidence="9">Peripheral membrane protein</topology>
        <orientation evidence="9">Matrix side</orientation>
    </subcellularLocation>
</comment>
<dbReference type="GO" id="GO:0005525">
    <property type="term" value="F:GTP binding"/>
    <property type="evidence" value="ECO:0007669"/>
    <property type="project" value="UniProtKB-UniRule"/>
</dbReference>
<evidence type="ECO:0000259" key="11">
    <source>
        <dbReference type="PROSITE" id="PS51722"/>
    </source>
</evidence>
<dbReference type="GO" id="GO:0005743">
    <property type="term" value="C:mitochondrial inner membrane"/>
    <property type="evidence" value="ECO:0007669"/>
    <property type="project" value="UniProtKB-SubCell"/>
</dbReference>
<dbReference type="Gene3D" id="3.30.70.240">
    <property type="match status" value="1"/>
</dbReference>
<dbReference type="Gene3D" id="2.40.30.10">
    <property type="entry name" value="Translation factors"/>
    <property type="match status" value="1"/>
</dbReference>
<dbReference type="InterPro" id="IPR027417">
    <property type="entry name" value="P-loop_NTPase"/>
</dbReference>
<evidence type="ECO:0000256" key="9">
    <source>
        <dbReference type="HAMAP-Rule" id="MF_03137"/>
    </source>
</evidence>
<dbReference type="FunFam" id="3.30.70.2570:FF:000001">
    <property type="entry name" value="Translation factor GUF1, mitochondrial"/>
    <property type="match status" value="1"/>
</dbReference>
<dbReference type="NCBIfam" id="TIGR01393">
    <property type="entry name" value="lepA"/>
    <property type="match status" value="1"/>
</dbReference>
<name>A0A7D8V0N9_VANHU</name>
<sequence>MSQFPPERIRNLSIIAHIDHGKSTLADRLLQMTNTLPPESSPQFLDKLKVERDRGITVKAQTVSIIHTHTDGKKYLINLIDTPGHVDFSYEVSRSLGACEGGLLLVDCTQGIQAQTLSVFHHALEANLTLLPVINKVDLPHAEADATSEQIASSLGLPKADHMPISAKSGLGVQHVLNQIIDGLPPPRWDDNDKRLRALVFDTFYDRFRGVVSLVRIMSGTIKKGDKVKFLQTGKKYDVLDVGINNPDEVPVDALREGQVGYLVCNMKNSEEAHIGDTVAYVDKSVDALPGFKPMKAMVYAGVFPTDSAEFTILEEAINRLTLNDRSVSVERESSAALGQGFRLGFLGTLHMDVFKQRLEDEYDSNVIVTAPTVPYKIVYKDGKEEFISNPAEFPDVTDTRFKVERVEEPMVNATIFVPNDYIGDMMDLCSKYRGVQQEYKYLEGTDRAILRYSLPLSEIVTDFFSDLKSASSGFASFDYEEAGYEASNLVKLNILLNAKPVDALAMIVHRPAAPAIGRVWTKKLKEVLPRQLFELSIQAAVGNKVVSRETLSAMRKDVTAGLYGGHYERKMKHLNKQKEGKKRLKKLAGNIDIPQSAFFQVLSARPRTFTTSARSQALANHGWLTAELPPLPPIPEAPVSPPAAPYSLNHISPEQRSSMLSDIHVQTTHPSPGTSEQLFGDFSRLYLSSQNDQFTPFELTAIAHTMHTMDRRRLRHLRDANYRLQTVVGALKDAVGEDSQAVRGLQSALFVSAARHRRGFTSKELRRAEATFSSLFPTVPKDEVRLKQYQVAINHMLYLCVVAQDMPRHDKWWSQMIAAGITPESWAYLTRVLAAGQGPNPEAAVAQLVKSLREIEDADDAVVLINATIWLRAKAGDMETAHALYNGLRSRARRSPRSTPVKDDIASIDFSRLRPSRNTYPMMVTAMAWRGDLVGALKVLREMIDDGCVPGVDDYKGLFRGFAKYGVVPPGAAGGATRVFPQWRDFESPTGTGLTSTWSSFSFTSSRTMAAMWTQDALEDLFHSFMAVQPPADGPRYAPLERHVYNVLVGFGRVTNADEATVRATLDALTAKFGPGNAEGWEGWRETPRLAKMRAELADKHVR</sequence>
<feature type="binding site" evidence="9">
    <location>
        <begin position="16"/>
        <end position="23"/>
    </location>
    <ligand>
        <name>GTP</name>
        <dbReference type="ChEBI" id="CHEBI:37565"/>
    </ligand>
</feature>
<feature type="binding site" evidence="9">
    <location>
        <begin position="81"/>
        <end position="85"/>
    </location>
    <ligand>
        <name>GTP</name>
        <dbReference type="ChEBI" id="CHEBI:37565"/>
    </ligand>
</feature>
<dbReference type="InterPro" id="IPR000640">
    <property type="entry name" value="EFG_V-like"/>
</dbReference>
<dbReference type="Pfam" id="PF00009">
    <property type="entry name" value="GTP_EFTU"/>
    <property type="match status" value="1"/>
</dbReference>
<comment type="caution">
    <text evidence="12">The sequence shown here is derived from an EMBL/GenBank/DDBJ whole genome shotgun (WGS) entry which is preliminary data.</text>
</comment>
<gene>
    <name evidence="12" type="ORF">VHUM_01405</name>
</gene>
<dbReference type="InterPro" id="IPR005225">
    <property type="entry name" value="Small_GTP-bd"/>
</dbReference>
<dbReference type="GO" id="GO:0045727">
    <property type="term" value="P:positive regulation of translation"/>
    <property type="evidence" value="ECO:0007669"/>
    <property type="project" value="UniProtKB-UniRule"/>
</dbReference>
<dbReference type="FunFam" id="3.40.50.300:FF:001496">
    <property type="entry name" value="Translation factor GUF1 homolog, mitochondrial"/>
    <property type="match status" value="1"/>
</dbReference>
<keyword evidence="13" id="KW-1185">Reference proteome</keyword>
<dbReference type="HAMAP" id="MF_00071">
    <property type="entry name" value="LepA"/>
    <property type="match status" value="1"/>
</dbReference>
<dbReference type="EMBL" id="QKWK01000003">
    <property type="protein sequence ID" value="TXT13004.1"/>
    <property type="molecule type" value="Genomic_DNA"/>
</dbReference>
<dbReference type="Pfam" id="PF00679">
    <property type="entry name" value="EFG_C"/>
    <property type="match status" value="1"/>
</dbReference>
<dbReference type="PROSITE" id="PS00301">
    <property type="entry name" value="G_TR_1"/>
    <property type="match status" value="1"/>
</dbReference>
<accession>A0A7D8V0N9</accession>
<keyword evidence="7 9" id="KW-0342">GTP-binding</keyword>
<dbReference type="FunFam" id="3.30.70.870:FF:000004">
    <property type="entry name" value="Translation factor GUF1, mitochondrial"/>
    <property type="match status" value="1"/>
</dbReference>
<evidence type="ECO:0000256" key="10">
    <source>
        <dbReference type="PROSITE-ProRule" id="PRU00708"/>
    </source>
</evidence>
<dbReference type="CDD" id="cd03709">
    <property type="entry name" value="lepA_C"/>
    <property type="match status" value="1"/>
</dbReference>
<dbReference type="Proteomes" id="UP000473826">
    <property type="component" value="Unassembled WGS sequence"/>
</dbReference>
<evidence type="ECO:0000256" key="5">
    <source>
        <dbReference type="ARBA" id="ARBA00022917"/>
    </source>
</evidence>
<feature type="repeat" description="PPR" evidence="10">
    <location>
        <begin position="917"/>
        <end position="951"/>
    </location>
</feature>